<feature type="chain" id="PRO_5046651278" description="Protein sleepless" evidence="1">
    <location>
        <begin position="27"/>
        <end position="163"/>
    </location>
</feature>
<evidence type="ECO:0000313" key="2">
    <source>
        <dbReference type="EMBL" id="CAL8148291.1"/>
    </source>
</evidence>
<evidence type="ECO:0008006" key="4">
    <source>
        <dbReference type="Google" id="ProtNLM"/>
    </source>
</evidence>
<name>A0ABP1SAI1_9HEXA</name>
<feature type="signal peptide" evidence="1">
    <location>
        <begin position="1"/>
        <end position="26"/>
    </location>
</feature>
<evidence type="ECO:0000256" key="1">
    <source>
        <dbReference type="SAM" id="SignalP"/>
    </source>
</evidence>
<keyword evidence="1" id="KW-0732">Signal</keyword>
<reference evidence="2 3" key="1">
    <citation type="submission" date="2024-08" db="EMBL/GenBank/DDBJ databases">
        <authorList>
            <person name="Cucini C."/>
            <person name="Frati F."/>
        </authorList>
    </citation>
    <scope>NUCLEOTIDE SEQUENCE [LARGE SCALE GENOMIC DNA]</scope>
</reference>
<evidence type="ECO:0000313" key="3">
    <source>
        <dbReference type="Proteomes" id="UP001642540"/>
    </source>
</evidence>
<sequence>MVPVFKLWIALSPILFVLLLDVGISCWTCDQGRPNDTANNLCNINATESSVQCEEKDRGCLVVVKRVLGLFHKGPNIFKSCNRNSFWSVNLPDCGNITIGFEHFENCVCNHEDNCNKFGILNRGVPLGTYLEELHSEIEEGAIEDAVDNIDSVNTFEDISIEV</sequence>
<dbReference type="Proteomes" id="UP001642540">
    <property type="component" value="Unassembled WGS sequence"/>
</dbReference>
<keyword evidence="3" id="KW-1185">Reference proteome</keyword>
<protein>
    <recommendedName>
        <fullName evidence="4">Protein sleepless</fullName>
    </recommendedName>
</protein>
<proteinExistence type="predicted"/>
<gene>
    <name evidence="2" type="ORF">ODALV1_LOCUS31380</name>
</gene>
<dbReference type="EMBL" id="CAXLJM020000169">
    <property type="protein sequence ID" value="CAL8148291.1"/>
    <property type="molecule type" value="Genomic_DNA"/>
</dbReference>
<comment type="caution">
    <text evidence="2">The sequence shown here is derived from an EMBL/GenBank/DDBJ whole genome shotgun (WGS) entry which is preliminary data.</text>
</comment>
<organism evidence="2 3">
    <name type="scientific">Orchesella dallaii</name>
    <dbReference type="NCBI Taxonomy" id="48710"/>
    <lineage>
        <taxon>Eukaryota</taxon>
        <taxon>Metazoa</taxon>
        <taxon>Ecdysozoa</taxon>
        <taxon>Arthropoda</taxon>
        <taxon>Hexapoda</taxon>
        <taxon>Collembola</taxon>
        <taxon>Entomobryomorpha</taxon>
        <taxon>Entomobryoidea</taxon>
        <taxon>Orchesellidae</taxon>
        <taxon>Orchesellinae</taxon>
        <taxon>Orchesella</taxon>
    </lineage>
</organism>
<accession>A0ABP1SAI1</accession>